<organism evidence="2">
    <name type="scientific">marine sediment metagenome</name>
    <dbReference type="NCBI Taxonomy" id="412755"/>
    <lineage>
        <taxon>unclassified sequences</taxon>
        <taxon>metagenomes</taxon>
        <taxon>ecological metagenomes</taxon>
    </lineage>
</organism>
<name>A0A0F9B8V7_9ZZZZ</name>
<feature type="region of interest" description="Disordered" evidence="1">
    <location>
        <begin position="1"/>
        <end position="47"/>
    </location>
</feature>
<dbReference type="AlphaFoldDB" id="A0A0F9B8V7"/>
<evidence type="ECO:0000313" key="2">
    <source>
        <dbReference type="EMBL" id="KKL10202.1"/>
    </source>
</evidence>
<dbReference type="EMBL" id="LAZR01042157">
    <property type="protein sequence ID" value="KKL10202.1"/>
    <property type="molecule type" value="Genomic_DNA"/>
</dbReference>
<reference evidence="2" key="1">
    <citation type="journal article" date="2015" name="Nature">
        <title>Complex archaea that bridge the gap between prokaryotes and eukaryotes.</title>
        <authorList>
            <person name="Spang A."/>
            <person name="Saw J.H."/>
            <person name="Jorgensen S.L."/>
            <person name="Zaremba-Niedzwiedzka K."/>
            <person name="Martijn J."/>
            <person name="Lind A.E."/>
            <person name="van Eijk R."/>
            <person name="Schleper C."/>
            <person name="Guy L."/>
            <person name="Ettema T.J."/>
        </authorList>
    </citation>
    <scope>NUCLEOTIDE SEQUENCE</scope>
</reference>
<comment type="caution">
    <text evidence="2">The sequence shown here is derived from an EMBL/GenBank/DDBJ whole genome shotgun (WGS) entry which is preliminary data.</text>
</comment>
<feature type="compositionally biased region" description="Acidic residues" evidence="1">
    <location>
        <begin position="1"/>
        <end position="11"/>
    </location>
</feature>
<gene>
    <name evidence="2" type="ORF">LCGC14_2558180</name>
</gene>
<feature type="compositionally biased region" description="Polar residues" evidence="1">
    <location>
        <begin position="34"/>
        <end position="43"/>
    </location>
</feature>
<proteinExistence type="predicted"/>
<evidence type="ECO:0000256" key="1">
    <source>
        <dbReference type="SAM" id="MobiDB-lite"/>
    </source>
</evidence>
<feature type="non-terminal residue" evidence="2">
    <location>
        <position position="1"/>
    </location>
</feature>
<sequence length="309" mass="33038">GLSADTAEEESSFPGNNSGTPEPGYTEEGPDPSGQDQELSTEQYPYLYWPDTDMADWTYSDGVWTYKADSGGSGEDGGDGGDDAMFGDLEDIFQPDLFSTSSSYEGLGEEYTEQISSSIIPALIESALGLSGEIDTFEDKSLTGITAGYTDAEEAYKGDIDDALSDIDEYTRLASRNYELQAQEALSGSMTDILNSLANKNVLNSSIASDTIAKAAAEIIVTYTEKGYDAAIQAAEWRYGLNAQEAETLVDLAVSQTNAEQGVRSEAMGYRAGVPTTLAAVGSLGRYSESESSDPLQPYELLANFIMGY</sequence>
<protein>
    <submittedName>
        <fullName evidence="2">Uncharacterized protein</fullName>
    </submittedName>
</protein>
<accession>A0A0F9B8V7</accession>